<dbReference type="EMBL" id="BPVZ01000165">
    <property type="protein sequence ID" value="GKV43125.1"/>
    <property type="molecule type" value="Genomic_DNA"/>
</dbReference>
<evidence type="ECO:0000313" key="1">
    <source>
        <dbReference type="EMBL" id="GKV43125.1"/>
    </source>
</evidence>
<keyword evidence="2" id="KW-1185">Reference proteome</keyword>
<gene>
    <name evidence="1" type="ORF">SLEP1_g50458</name>
</gene>
<accession>A0AAV5M0U2</accession>
<protein>
    <recommendedName>
        <fullName evidence="3">Maturase K</fullName>
    </recommendedName>
</protein>
<comment type="caution">
    <text evidence="1">The sequence shown here is derived from an EMBL/GenBank/DDBJ whole genome shotgun (WGS) entry which is preliminary data.</text>
</comment>
<organism evidence="1 2">
    <name type="scientific">Rubroshorea leprosula</name>
    <dbReference type="NCBI Taxonomy" id="152421"/>
    <lineage>
        <taxon>Eukaryota</taxon>
        <taxon>Viridiplantae</taxon>
        <taxon>Streptophyta</taxon>
        <taxon>Embryophyta</taxon>
        <taxon>Tracheophyta</taxon>
        <taxon>Spermatophyta</taxon>
        <taxon>Magnoliopsida</taxon>
        <taxon>eudicotyledons</taxon>
        <taxon>Gunneridae</taxon>
        <taxon>Pentapetalae</taxon>
        <taxon>rosids</taxon>
        <taxon>malvids</taxon>
        <taxon>Malvales</taxon>
        <taxon>Dipterocarpaceae</taxon>
        <taxon>Rubroshorea</taxon>
    </lineage>
</organism>
<evidence type="ECO:0000313" key="2">
    <source>
        <dbReference type="Proteomes" id="UP001054252"/>
    </source>
</evidence>
<name>A0AAV5M0U2_9ROSI</name>
<reference evidence="1 2" key="1">
    <citation type="journal article" date="2021" name="Commun. Biol.">
        <title>The genome of Shorea leprosula (Dipterocarpaceae) highlights the ecological relevance of drought in aseasonal tropical rainforests.</title>
        <authorList>
            <person name="Ng K.K.S."/>
            <person name="Kobayashi M.J."/>
            <person name="Fawcett J.A."/>
            <person name="Hatakeyama M."/>
            <person name="Paape T."/>
            <person name="Ng C.H."/>
            <person name="Ang C.C."/>
            <person name="Tnah L.H."/>
            <person name="Lee C.T."/>
            <person name="Nishiyama T."/>
            <person name="Sese J."/>
            <person name="O'Brien M.J."/>
            <person name="Copetti D."/>
            <person name="Mohd Noor M.I."/>
            <person name="Ong R.C."/>
            <person name="Putra M."/>
            <person name="Sireger I.Z."/>
            <person name="Indrioko S."/>
            <person name="Kosugi Y."/>
            <person name="Izuno A."/>
            <person name="Isagi Y."/>
            <person name="Lee S.L."/>
            <person name="Shimizu K.K."/>
        </authorList>
    </citation>
    <scope>NUCLEOTIDE SEQUENCE [LARGE SCALE GENOMIC DNA]</scope>
    <source>
        <strain evidence="1">214</strain>
    </source>
</reference>
<sequence>MGRQLLNLRFLRDFSLWFVLELYRTYQDYSCGVLT</sequence>
<dbReference type="AlphaFoldDB" id="A0AAV5M0U2"/>
<evidence type="ECO:0008006" key="3">
    <source>
        <dbReference type="Google" id="ProtNLM"/>
    </source>
</evidence>
<proteinExistence type="predicted"/>
<dbReference type="Proteomes" id="UP001054252">
    <property type="component" value="Unassembled WGS sequence"/>
</dbReference>